<dbReference type="PANTHER" id="PTHR31415:SF162">
    <property type="entry name" value="OS07G0250900 PROTEIN"/>
    <property type="match status" value="1"/>
</dbReference>
<keyword evidence="2" id="KW-0472">Membrane</keyword>
<evidence type="ECO:0000256" key="2">
    <source>
        <dbReference type="ARBA" id="ARBA00023136"/>
    </source>
</evidence>
<dbReference type="InterPro" id="IPR044839">
    <property type="entry name" value="NDR1-like"/>
</dbReference>
<accession>M7ZEF1</accession>
<evidence type="ECO:0000313" key="3">
    <source>
        <dbReference type="EMBL" id="EMS58011.1"/>
    </source>
</evidence>
<comment type="subcellular location">
    <subcellularLocation>
        <location evidence="1">Membrane</location>
    </subcellularLocation>
</comment>
<dbReference type="PANTHER" id="PTHR31415">
    <property type="entry name" value="OS05G0367900 PROTEIN"/>
    <property type="match status" value="1"/>
</dbReference>
<dbReference type="GO" id="GO:0009506">
    <property type="term" value="C:plasmodesma"/>
    <property type="evidence" value="ECO:0007669"/>
    <property type="project" value="TreeGrafter"/>
</dbReference>
<dbReference type="GO" id="GO:0005886">
    <property type="term" value="C:plasma membrane"/>
    <property type="evidence" value="ECO:0007669"/>
    <property type="project" value="TreeGrafter"/>
</dbReference>
<gene>
    <name evidence="3" type="ORF">TRIUR3_05827</name>
</gene>
<dbReference type="GO" id="GO:0098542">
    <property type="term" value="P:defense response to other organism"/>
    <property type="evidence" value="ECO:0007669"/>
    <property type="project" value="InterPro"/>
</dbReference>
<reference evidence="3" key="1">
    <citation type="journal article" date="2013" name="Nature">
        <title>Draft genome of the wheat A-genome progenitor Triticum urartu.</title>
        <authorList>
            <person name="Ling H.Q."/>
            <person name="Zhao S."/>
            <person name="Liu D."/>
            <person name="Wang J."/>
            <person name="Sun H."/>
            <person name="Zhang C."/>
            <person name="Fan H."/>
            <person name="Li D."/>
            <person name="Dong L."/>
            <person name="Tao Y."/>
            <person name="Gao C."/>
            <person name="Wu H."/>
            <person name="Li Y."/>
            <person name="Cui Y."/>
            <person name="Guo X."/>
            <person name="Zheng S."/>
            <person name="Wang B."/>
            <person name="Yu K."/>
            <person name="Liang Q."/>
            <person name="Yang W."/>
            <person name="Lou X."/>
            <person name="Chen J."/>
            <person name="Feng M."/>
            <person name="Jian J."/>
            <person name="Zhang X."/>
            <person name="Luo G."/>
            <person name="Jiang Y."/>
            <person name="Liu J."/>
            <person name="Wang Z."/>
            <person name="Sha Y."/>
            <person name="Zhang B."/>
            <person name="Wu H."/>
            <person name="Tang D."/>
            <person name="Shen Q."/>
            <person name="Xue P."/>
            <person name="Zou S."/>
            <person name="Wang X."/>
            <person name="Liu X."/>
            <person name="Wang F."/>
            <person name="Yang Y."/>
            <person name="An X."/>
            <person name="Dong Z."/>
            <person name="Zhang K."/>
            <person name="Zhang X."/>
            <person name="Luo M.C."/>
            <person name="Dvorak J."/>
            <person name="Tong Y."/>
            <person name="Wang J."/>
            <person name="Yang H."/>
            <person name="Li Z."/>
            <person name="Wang D."/>
            <person name="Zhang A."/>
            <person name="Wang J."/>
        </authorList>
    </citation>
    <scope>NUCLEOTIDE SEQUENCE</scope>
</reference>
<dbReference type="EMBL" id="KD137503">
    <property type="protein sequence ID" value="EMS58011.1"/>
    <property type="molecule type" value="Genomic_DNA"/>
</dbReference>
<sequence length="293" mass="32189">MAKYTEYKAPQDQRVAAYCTRTLVSPEDDNDVVQMVARASAAGGRARPIVLDEDNEDKIAGATMLAVWQVDIQILQGPAVLPVPPRLVDWYVQQLPVPWWRAASNRRRRKRVGRARAGAESPLPLPAEEAMVTVRDASLTRLALAVSPATAFAYNLSLTLTVRNKNWAMSVRNTKPLEARYSFDGQPFERIRLAEEGSTQPAGDTQVYHLVSGEEGRYVALGNAGVAEFKAESATGMFKVEVAVSGEVRYQAHYTKCKFEAKCPLVLQLAPPGTPAVVFQEVKCKPVTADKNC</sequence>
<organism evidence="3">
    <name type="scientific">Triticum urartu</name>
    <name type="common">Red wild einkorn</name>
    <name type="synonym">Crithodium urartu</name>
    <dbReference type="NCBI Taxonomy" id="4572"/>
    <lineage>
        <taxon>Eukaryota</taxon>
        <taxon>Viridiplantae</taxon>
        <taxon>Streptophyta</taxon>
        <taxon>Embryophyta</taxon>
        <taxon>Tracheophyta</taxon>
        <taxon>Spermatophyta</taxon>
        <taxon>Magnoliopsida</taxon>
        <taxon>Liliopsida</taxon>
        <taxon>Poales</taxon>
        <taxon>Poaceae</taxon>
        <taxon>BOP clade</taxon>
        <taxon>Pooideae</taxon>
        <taxon>Triticodae</taxon>
        <taxon>Triticeae</taxon>
        <taxon>Triticinae</taxon>
        <taxon>Triticum</taxon>
    </lineage>
</organism>
<dbReference type="AlphaFoldDB" id="M7ZEF1"/>
<evidence type="ECO:0000256" key="1">
    <source>
        <dbReference type="ARBA" id="ARBA00004370"/>
    </source>
</evidence>
<protein>
    <submittedName>
        <fullName evidence="3">Uncharacterized protein</fullName>
    </submittedName>
</protein>
<dbReference type="eggNOG" id="ENOG502R7SK">
    <property type="taxonomic scope" value="Eukaryota"/>
</dbReference>
<proteinExistence type="predicted"/>
<name>M7ZEF1_TRIUA</name>